<dbReference type="RefSeq" id="WP_171000425.1">
    <property type="nucleotide sequence ID" value="NZ_BJDF01000001.1"/>
</dbReference>
<keyword evidence="5" id="KW-1185">Reference proteome</keyword>
<dbReference type="Pfam" id="PF14278">
    <property type="entry name" value="TetR_C_8"/>
    <property type="match status" value="1"/>
</dbReference>
<sequence>MNDYEDARIQKTRAKIFTALTIILKNKPFDTVTISDICHEAHISRATFYHHYQTKEDIVNAYQQTTMKQIYQLLEHSDLNMLTYFERLTIYLDKNAALLGELLSERGTLSIQIQIRKQMANFFQKKMLNHLQISKDADDITKEYTVQFYSNAIFGVLQHWLTNNPRQSPEKMTKILSTILPASLLK</sequence>
<accession>A0ABW1RP26</accession>
<protein>
    <submittedName>
        <fullName evidence="4">TetR/AcrR family transcriptional regulator</fullName>
    </submittedName>
</protein>
<dbReference type="PANTHER" id="PTHR43479:SF7">
    <property type="entry name" value="TETR-FAMILY TRANSCRIPTIONAL REGULATOR"/>
    <property type="match status" value="1"/>
</dbReference>
<proteinExistence type="predicted"/>
<dbReference type="InterPro" id="IPR001647">
    <property type="entry name" value="HTH_TetR"/>
</dbReference>
<dbReference type="Proteomes" id="UP001596288">
    <property type="component" value="Unassembled WGS sequence"/>
</dbReference>
<reference evidence="5" key="1">
    <citation type="journal article" date="2019" name="Int. J. Syst. Evol. Microbiol.">
        <title>The Global Catalogue of Microorganisms (GCM) 10K type strain sequencing project: providing services to taxonomists for standard genome sequencing and annotation.</title>
        <authorList>
            <consortium name="The Broad Institute Genomics Platform"/>
            <consortium name="The Broad Institute Genome Sequencing Center for Infectious Disease"/>
            <person name="Wu L."/>
            <person name="Ma J."/>
        </authorList>
    </citation>
    <scope>NUCLEOTIDE SEQUENCE [LARGE SCALE GENOMIC DNA]</scope>
    <source>
        <strain evidence="5">CCM 8927</strain>
    </source>
</reference>
<dbReference type="InterPro" id="IPR039532">
    <property type="entry name" value="TetR_C_Firmicutes"/>
</dbReference>
<dbReference type="InterPro" id="IPR050624">
    <property type="entry name" value="HTH-type_Tx_Regulator"/>
</dbReference>
<name>A0ABW1RP26_9LACO</name>
<dbReference type="InterPro" id="IPR009057">
    <property type="entry name" value="Homeodomain-like_sf"/>
</dbReference>
<dbReference type="EMBL" id="JBHSSF010000019">
    <property type="protein sequence ID" value="MFC6176703.1"/>
    <property type="molecule type" value="Genomic_DNA"/>
</dbReference>
<gene>
    <name evidence="4" type="ORF">ACFQAV_07605</name>
</gene>
<comment type="caution">
    <text evidence="4">The sequence shown here is derived from an EMBL/GenBank/DDBJ whole genome shotgun (WGS) entry which is preliminary data.</text>
</comment>
<feature type="DNA-binding region" description="H-T-H motif" evidence="2">
    <location>
        <begin position="33"/>
        <end position="52"/>
    </location>
</feature>
<dbReference type="PROSITE" id="PS50977">
    <property type="entry name" value="HTH_TETR_2"/>
    <property type="match status" value="1"/>
</dbReference>
<evidence type="ECO:0000259" key="3">
    <source>
        <dbReference type="PROSITE" id="PS50977"/>
    </source>
</evidence>
<evidence type="ECO:0000313" key="4">
    <source>
        <dbReference type="EMBL" id="MFC6176703.1"/>
    </source>
</evidence>
<dbReference type="PANTHER" id="PTHR43479">
    <property type="entry name" value="ACREF/ENVCD OPERON REPRESSOR-RELATED"/>
    <property type="match status" value="1"/>
</dbReference>
<dbReference type="Pfam" id="PF00440">
    <property type="entry name" value="TetR_N"/>
    <property type="match status" value="1"/>
</dbReference>
<evidence type="ECO:0000313" key="5">
    <source>
        <dbReference type="Proteomes" id="UP001596288"/>
    </source>
</evidence>
<evidence type="ECO:0000256" key="2">
    <source>
        <dbReference type="PROSITE-ProRule" id="PRU00335"/>
    </source>
</evidence>
<dbReference type="SUPFAM" id="SSF46689">
    <property type="entry name" value="Homeodomain-like"/>
    <property type="match status" value="1"/>
</dbReference>
<organism evidence="4 5">
    <name type="scientific">Companilactobacillus huachuanensis</name>
    <dbReference type="NCBI Taxonomy" id="2559914"/>
    <lineage>
        <taxon>Bacteria</taxon>
        <taxon>Bacillati</taxon>
        <taxon>Bacillota</taxon>
        <taxon>Bacilli</taxon>
        <taxon>Lactobacillales</taxon>
        <taxon>Lactobacillaceae</taxon>
        <taxon>Companilactobacillus</taxon>
    </lineage>
</organism>
<evidence type="ECO:0000256" key="1">
    <source>
        <dbReference type="ARBA" id="ARBA00023125"/>
    </source>
</evidence>
<feature type="domain" description="HTH tetR-type" evidence="3">
    <location>
        <begin position="10"/>
        <end position="70"/>
    </location>
</feature>
<dbReference type="Gene3D" id="1.10.357.10">
    <property type="entry name" value="Tetracycline Repressor, domain 2"/>
    <property type="match status" value="1"/>
</dbReference>
<keyword evidence="1 2" id="KW-0238">DNA-binding</keyword>